<feature type="signal peptide" evidence="2">
    <location>
        <begin position="1"/>
        <end position="17"/>
    </location>
</feature>
<keyword evidence="4" id="KW-1185">Reference proteome</keyword>
<sequence length="86" mass="9654">MKYIIFISLVFSNILYANYSFNNQNAKNIDMHGGKGDKLIDSKSAFTNQNFNSLSIGVNKPKKPNAPKPLIPQNKPKPTKKTTQNK</sequence>
<feature type="region of interest" description="Disordered" evidence="1">
    <location>
        <begin position="53"/>
        <end position="86"/>
    </location>
</feature>
<organism evidence="3 4">
    <name type="scientific">Arcobacter roscoffensis</name>
    <dbReference type="NCBI Taxonomy" id="2961520"/>
    <lineage>
        <taxon>Bacteria</taxon>
        <taxon>Pseudomonadati</taxon>
        <taxon>Campylobacterota</taxon>
        <taxon>Epsilonproteobacteria</taxon>
        <taxon>Campylobacterales</taxon>
        <taxon>Arcobacteraceae</taxon>
        <taxon>Arcobacter</taxon>
    </lineage>
</organism>
<dbReference type="RefSeq" id="WP_254577661.1">
    <property type="nucleotide sequence ID" value="NZ_CP100595.1"/>
</dbReference>
<dbReference type="Proteomes" id="UP001060012">
    <property type="component" value="Chromosome"/>
</dbReference>
<evidence type="ECO:0000256" key="1">
    <source>
        <dbReference type="SAM" id="MobiDB-lite"/>
    </source>
</evidence>
<keyword evidence="2" id="KW-0732">Signal</keyword>
<evidence type="ECO:0000313" key="4">
    <source>
        <dbReference type="Proteomes" id="UP001060012"/>
    </source>
</evidence>
<proteinExistence type="predicted"/>
<dbReference type="EMBL" id="CP100595">
    <property type="protein sequence ID" value="UTJ07487.1"/>
    <property type="molecule type" value="Genomic_DNA"/>
</dbReference>
<protein>
    <submittedName>
        <fullName evidence="3">Uncharacterized protein</fullName>
    </submittedName>
</protein>
<feature type="chain" id="PRO_5045386084" evidence="2">
    <location>
        <begin position="18"/>
        <end position="86"/>
    </location>
</feature>
<name>A0ABY5E5Q3_9BACT</name>
<gene>
    <name evidence="3" type="ORF">NJU99_05165</name>
</gene>
<evidence type="ECO:0000256" key="2">
    <source>
        <dbReference type="SAM" id="SignalP"/>
    </source>
</evidence>
<evidence type="ECO:0000313" key="3">
    <source>
        <dbReference type="EMBL" id="UTJ07487.1"/>
    </source>
</evidence>
<reference evidence="3" key="1">
    <citation type="submission" date="2022-07" db="EMBL/GenBank/DDBJ databases">
        <title>Arcobacter roscoffensis sp. nov., a marine bacterium isolated from coastal seawater collected from Roscoff, France.</title>
        <authorList>
            <person name="Pascual J."/>
            <person name="Lepeaux C."/>
            <person name="Methner A."/>
            <person name="Overmann J."/>
        </authorList>
    </citation>
    <scope>NUCLEOTIDE SEQUENCE</scope>
    <source>
        <strain evidence="3">ARW1-2F2</strain>
    </source>
</reference>
<feature type="compositionally biased region" description="Low complexity" evidence="1">
    <location>
        <begin position="72"/>
        <end position="86"/>
    </location>
</feature>
<accession>A0ABY5E5Q3</accession>